<evidence type="ECO:0000256" key="1">
    <source>
        <dbReference type="SAM" id="MobiDB-lite"/>
    </source>
</evidence>
<name>F2BC87_9NEIS</name>
<dbReference type="EMBL" id="AFAY01000029">
    <property type="protein sequence ID" value="EGF10923.1"/>
    <property type="molecule type" value="Genomic_DNA"/>
</dbReference>
<accession>F2BC87</accession>
<comment type="caution">
    <text evidence="2">The sequence shown here is derived from an EMBL/GenBank/DDBJ whole genome shotgun (WGS) entry which is preliminary data.</text>
</comment>
<proteinExistence type="predicted"/>
<dbReference type="HOGENOM" id="CLU_1693598_0_0_4"/>
<evidence type="ECO:0000313" key="2">
    <source>
        <dbReference type="EMBL" id="EGF10923.1"/>
    </source>
</evidence>
<dbReference type="AlphaFoldDB" id="F2BC87"/>
<feature type="compositionally biased region" description="Low complexity" evidence="1">
    <location>
        <begin position="125"/>
        <end position="142"/>
    </location>
</feature>
<keyword evidence="3" id="KW-1185">Reference proteome</keyword>
<feature type="region of interest" description="Disordered" evidence="1">
    <location>
        <begin position="116"/>
        <end position="155"/>
    </location>
</feature>
<gene>
    <name evidence="2" type="ORF">HMPREF9123_1394</name>
</gene>
<dbReference type="Proteomes" id="UP000004105">
    <property type="component" value="Unassembled WGS sequence"/>
</dbReference>
<feature type="compositionally biased region" description="Polar residues" evidence="1">
    <location>
        <begin position="143"/>
        <end position="155"/>
    </location>
</feature>
<organism evidence="2 3">
    <name type="scientific">Neisseria bacilliformis ATCC BAA-1200</name>
    <dbReference type="NCBI Taxonomy" id="888742"/>
    <lineage>
        <taxon>Bacteria</taxon>
        <taxon>Pseudomonadati</taxon>
        <taxon>Pseudomonadota</taxon>
        <taxon>Betaproteobacteria</taxon>
        <taxon>Neisseriales</taxon>
        <taxon>Neisseriaceae</taxon>
        <taxon>Neisseria</taxon>
    </lineage>
</organism>
<sequence length="155" mass="17490">MKPNRSSPAKIPACSGMTATIFFRRPQRLPEKTQIPPNPLPTHNKKALRMKYECYIQCGKHPKTMLKNMLSNIAAHKENFQILIQDYRPPFPHQEHRYDDAPYHVFNGRDASNTLNRFTNPSAAASFTPNPTNSPSPYSTASKPTPTCTTATSNF</sequence>
<evidence type="ECO:0000313" key="3">
    <source>
        <dbReference type="Proteomes" id="UP000004105"/>
    </source>
</evidence>
<reference evidence="2 3" key="1">
    <citation type="submission" date="2011-02" db="EMBL/GenBank/DDBJ databases">
        <authorList>
            <person name="Muzny D."/>
            <person name="Qin X."/>
            <person name="Deng J."/>
            <person name="Jiang H."/>
            <person name="Liu Y."/>
            <person name="Qu J."/>
            <person name="Song X.-Z."/>
            <person name="Zhang L."/>
            <person name="Thornton R."/>
            <person name="Coyle M."/>
            <person name="Francisco L."/>
            <person name="Jackson L."/>
            <person name="Javaid M."/>
            <person name="Korchina V."/>
            <person name="Kovar C."/>
            <person name="Mata R."/>
            <person name="Mathew T."/>
            <person name="Ngo R."/>
            <person name="Nguyen L."/>
            <person name="Nguyen N."/>
            <person name="Okwuonu G."/>
            <person name="Ongeri F."/>
            <person name="Pham C."/>
            <person name="Simmons D."/>
            <person name="Wilczek-Boney K."/>
            <person name="Hale W."/>
            <person name="Jakkamsetti A."/>
            <person name="Pham P."/>
            <person name="Ruth R."/>
            <person name="San Lucas F."/>
            <person name="Warren J."/>
            <person name="Zhang J."/>
            <person name="Zhao Z."/>
            <person name="Zhou C."/>
            <person name="Zhu D."/>
            <person name="Lee S."/>
            <person name="Bess C."/>
            <person name="Blankenburg K."/>
            <person name="Forbes L."/>
            <person name="Fu Q."/>
            <person name="Gubbala S."/>
            <person name="Hirani K."/>
            <person name="Jayaseelan J.C."/>
            <person name="Lara F."/>
            <person name="Munidasa M."/>
            <person name="Palculict T."/>
            <person name="Patil S."/>
            <person name="Pu L.-L."/>
            <person name="Saada N."/>
            <person name="Tang L."/>
            <person name="Weissenberger G."/>
            <person name="Zhu Y."/>
            <person name="Hemphill L."/>
            <person name="Shang Y."/>
            <person name="Youmans B."/>
            <person name="Ayvaz T."/>
            <person name="Ross M."/>
            <person name="Santibanez J."/>
            <person name="Aqrawi P."/>
            <person name="Gross S."/>
            <person name="Joshi V."/>
            <person name="Fowler G."/>
            <person name="Nazareth L."/>
            <person name="Reid J."/>
            <person name="Worley K."/>
            <person name="Petrosino J."/>
            <person name="Highlander S."/>
            <person name="Gibbs R."/>
        </authorList>
    </citation>
    <scope>NUCLEOTIDE SEQUENCE [LARGE SCALE GENOMIC DNA]</scope>
    <source>
        <strain evidence="2 3">ATCC BAA-1200</strain>
    </source>
</reference>
<protein>
    <submittedName>
        <fullName evidence="2">Uncharacterized protein</fullName>
    </submittedName>
</protein>